<dbReference type="InterPro" id="IPR018289">
    <property type="entry name" value="MULE_transposase_dom"/>
</dbReference>
<dbReference type="OMA" id="NIIHIAF"/>
<evidence type="ECO:0000313" key="2">
    <source>
        <dbReference type="EMBL" id="ESW16293.1"/>
    </source>
</evidence>
<gene>
    <name evidence="2" type="ORF">PHAVU_007G144500g</name>
</gene>
<accession>V7BHE0</accession>
<feature type="domain" description="MULE transposase" evidence="1">
    <location>
        <begin position="112"/>
        <end position="172"/>
    </location>
</feature>
<dbReference type="PANTHER" id="PTHR31973">
    <property type="entry name" value="POLYPROTEIN, PUTATIVE-RELATED"/>
    <property type="match status" value="1"/>
</dbReference>
<keyword evidence="3" id="KW-1185">Reference proteome</keyword>
<name>V7BHE0_PHAVU</name>
<dbReference type="OrthoDB" id="683469at2759"/>
<dbReference type="EMBL" id="CM002294">
    <property type="protein sequence ID" value="ESW16293.1"/>
    <property type="molecule type" value="Genomic_DNA"/>
</dbReference>
<proteinExistence type="predicted"/>
<evidence type="ECO:0000313" key="3">
    <source>
        <dbReference type="Proteomes" id="UP000000226"/>
    </source>
</evidence>
<protein>
    <recommendedName>
        <fullName evidence="1">MULE transposase domain-containing protein</fullName>
    </recommendedName>
</protein>
<sequence length="182" mass="20979">MMMLRHSLTSTTPFNYKPDPKCTSHLKVSTIIAHMKSSLGYTVTYKKAWLRKQLAIENVYGNWEESYQKFPTLLNAQPAYEGNQLDTDHIIFKRVFWTFKPCIDGFKFCKPVVQVDETFLYGKYRGALLVAIAQDGQNNILPIAFTIVEGETADAWFFFLQYLQRYVTSQDGLCSFLTATNQ</sequence>
<dbReference type="Pfam" id="PF10551">
    <property type="entry name" value="MULE"/>
    <property type="match status" value="1"/>
</dbReference>
<dbReference type="Gramene" id="ESW16293">
    <property type="protein sequence ID" value="ESW16293"/>
    <property type="gene ID" value="PHAVU_007G144500g"/>
</dbReference>
<evidence type="ECO:0000259" key="1">
    <source>
        <dbReference type="Pfam" id="PF10551"/>
    </source>
</evidence>
<dbReference type="eggNOG" id="ENOG502QSE3">
    <property type="taxonomic scope" value="Eukaryota"/>
</dbReference>
<dbReference type="STRING" id="3885.V7BHE0"/>
<organism evidence="2 3">
    <name type="scientific">Phaseolus vulgaris</name>
    <name type="common">Kidney bean</name>
    <name type="synonym">French bean</name>
    <dbReference type="NCBI Taxonomy" id="3885"/>
    <lineage>
        <taxon>Eukaryota</taxon>
        <taxon>Viridiplantae</taxon>
        <taxon>Streptophyta</taxon>
        <taxon>Embryophyta</taxon>
        <taxon>Tracheophyta</taxon>
        <taxon>Spermatophyta</taxon>
        <taxon>Magnoliopsida</taxon>
        <taxon>eudicotyledons</taxon>
        <taxon>Gunneridae</taxon>
        <taxon>Pentapetalae</taxon>
        <taxon>rosids</taxon>
        <taxon>fabids</taxon>
        <taxon>Fabales</taxon>
        <taxon>Fabaceae</taxon>
        <taxon>Papilionoideae</taxon>
        <taxon>50 kb inversion clade</taxon>
        <taxon>NPAAA clade</taxon>
        <taxon>indigoferoid/millettioid clade</taxon>
        <taxon>Phaseoleae</taxon>
        <taxon>Phaseolus</taxon>
    </lineage>
</organism>
<dbReference type="PANTHER" id="PTHR31973:SF195">
    <property type="entry name" value="MUDR FAMILY TRANSPOSASE"/>
    <property type="match status" value="1"/>
</dbReference>
<dbReference type="Proteomes" id="UP000000226">
    <property type="component" value="Chromosome 7"/>
</dbReference>
<reference evidence="3" key="1">
    <citation type="journal article" date="2014" name="Nat. Genet.">
        <title>A reference genome for common bean and genome-wide analysis of dual domestications.</title>
        <authorList>
            <person name="Schmutz J."/>
            <person name="McClean P.E."/>
            <person name="Mamidi S."/>
            <person name="Wu G.A."/>
            <person name="Cannon S.B."/>
            <person name="Grimwood J."/>
            <person name="Jenkins J."/>
            <person name="Shu S."/>
            <person name="Song Q."/>
            <person name="Chavarro C."/>
            <person name="Torres-Torres M."/>
            <person name="Geffroy V."/>
            <person name="Moghaddam S.M."/>
            <person name="Gao D."/>
            <person name="Abernathy B."/>
            <person name="Barry K."/>
            <person name="Blair M."/>
            <person name="Brick M.A."/>
            <person name="Chovatia M."/>
            <person name="Gepts P."/>
            <person name="Goodstein D.M."/>
            <person name="Gonzales M."/>
            <person name="Hellsten U."/>
            <person name="Hyten D.L."/>
            <person name="Jia G."/>
            <person name="Kelly J.D."/>
            <person name="Kudrna D."/>
            <person name="Lee R."/>
            <person name="Richard M.M."/>
            <person name="Miklas P.N."/>
            <person name="Osorno J.M."/>
            <person name="Rodrigues J."/>
            <person name="Thareau V."/>
            <person name="Urrea C.A."/>
            <person name="Wang M."/>
            <person name="Yu Y."/>
            <person name="Zhang M."/>
            <person name="Wing R.A."/>
            <person name="Cregan P.B."/>
            <person name="Rokhsar D.S."/>
            <person name="Jackson S.A."/>
        </authorList>
    </citation>
    <scope>NUCLEOTIDE SEQUENCE [LARGE SCALE GENOMIC DNA]</scope>
    <source>
        <strain evidence="3">cv. G19833</strain>
    </source>
</reference>
<dbReference type="AlphaFoldDB" id="V7BHE0"/>